<comment type="caution">
    <text evidence="1">The sequence shown here is derived from an EMBL/GenBank/DDBJ whole genome shotgun (WGS) entry which is preliminary data.</text>
</comment>
<gene>
    <name evidence="1" type="ORF">L1049_005664</name>
</gene>
<dbReference type="CDD" id="cd03185">
    <property type="entry name" value="GST_C_Tau"/>
    <property type="match status" value="1"/>
</dbReference>
<dbReference type="SUPFAM" id="SSF47616">
    <property type="entry name" value="GST C-terminal domain-like"/>
    <property type="match status" value="1"/>
</dbReference>
<dbReference type="InterPro" id="IPR036282">
    <property type="entry name" value="Glutathione-S-Trfase_C_sf"/>
</dbReference>
<dbReference type="Gene3D" id="1.20.1050.10">
    <property type="match status" value="1"/>
</dbReference>
<protein>
    <submittedName>
        <fullName evidence="1">Uncharacterized protein</fullName>
    </submittedName>
</protein>
<dbReference type="GO" id="GO:0004364">
    <property type="term" value="F:glutathione transferase activity"/>
    <property type="evidence" value="ECO:0007669"/>
    <property type="project" value="InterPro"/>
</dbReference>
<dbReference type="AlphaFoldDB" id="A0AAP0RG32"/>
<organism evidence="1 2">
    <name type="scientific">Liquidambar formosana</name>
    <name type="common">Formosan gum</name>
    <dbReference type="NCBI Taxonomy" id="63359"/>
    <lineage>
        <taxon>Eukaryota</taxon>
        <taxon>Viridiplantae</taxon>
        <taxon>Streptophyta</taxon>
        <taxon>Embryophyta</taxon>
        <taxon>Tracheophyta</taxon>
        <taxon>Spermatophyta</taxon>
        <taxon>Magnoliopsida</taxon>
        <taxon>eudicotyledons</taxon>
        <taxon>Gunneridae</taxon>
        <taxon>Pentapetalae</taxon>
        <taxon>Saxifragales</taxon>
        <taxon>Altingiaceae</taxon>
        <taxon>Liquidambar</taxon>
    </lineage>
</organism>
<proteinExistence type="predicted"/>
<dbReference type="InterPro" id="IPR045074">
    <property type="entry name" value="GST_C_Tau"/>
</dbReference>
<dbReference type="GO" id="GO:0006749">
    <property type="term" value="P:glutathione metabolic process"/>
    <property type="evidence" value="ECO:0007669"/>
    <property type="project" value="InterPro"/>
</dbReference>
<keyword evidence="2" id="KW-1185">Reference proteome</keyword>
<dbReference type="EMBL" id="JBBPBK010000010">
    <property type="protein sequence ID" value="KAK9276133.1"/>
    <property type="molecule type" value="Genomic_DNA"/>
</dbReference>
<name>A0AAP0RG32_LIQFO</name>
<evidence type="ECO:0000313" key="1">
    <source>
        <dbReference type="EMBL" id="KAK9276133.1"/>
    </source>
</evidence>
<evidence type="ECO:0000313" key="2">
    <source>
        <dbReference type="Proteomes" id="UP001415857"/>
    </source>
</evidence>
<sequence length="151" mass="17075">MPTTKKSYKKAFKCHILTTPMVREGERQWRKGKLLPVSYHVIMSKGKEQEKAKENLSELLGVFEEGIEKDFPTKSPFFNGETLGFLGMVVGSNACNYLVFQEAAAVIIDPKKHPAFLSWVTALKDCPLMKETLPLHVKLVAKMKADYFPDP</sequence>
<dbReference type="Proteomes" id="UP001415857">
    <property type="component" value="Unassembled WGS sequence"/>
</dbReference>
<accession>A0AAP0RG32</accession>
<reference evidence="1 2" key="1">
    <citation type="journal article" date="2024" name="Plant J.">
        <title>Genome sequences and population genomics reveal climatic adaptation and genomic divergence between two closely related sweetgum species.</title>
        <authorList>
            <person name="Xu W.Q."/>
            <person name="Ren C.Q."/>
            <person name="Zhang X.Y."/>
            <person name="Comes H.P."/>
            <person name="Liu X.H."/>
            <person name="Li Y.G."/>
            <person name="Kettle C.J."/>
            <person name="Jalonen R."/>
            <person name="Gaisberger H."/>
            <person name="Ma Y.Z."/>
            <person name="Qiu Y.X."/>
        </authorList>
    </citation>
    <scope>NUCLEOTIDE SEQUENCE [LARGE SCALE GENOMIC DNA]</scope>
    <source>
        <strain evidence="1">Hangzhou</strain>
    </source>
</reference>